<keyword evidence="5" id="KW-1185">Reference proteome</keyword>
<feature type="region of interest" description="Disordered" evidence="2">
    <location>
        <begin position="66"/>
        <end position="103"/>
    </location>
</feature>
<evidence type="ECO:0000256" key="2">
    <source>
        <dbReference type="SAM" id="MobiDB-lite"/>
    </source>
</evidence>
<evidence type="ECO:0000313" key="5">
    <source>
        <dbReference type="Proteomes" id="UP001153076"/>
    </source>
</evidence>
<feature type="compositionally biased region" description="Acidic residues" evidence="2">
    <location>
        <begin position="89"/>
        <end position="100"/>
    </location>
</feature>
<dbReference type="Pfam" id="PF13837">
    <property type="entry name" value="Myb_DNA-bind_4"/>
    <property type="match status" value="1"/>
</dbReference>
<feature type="compositionally biased region" description="Polar residues" evidence="2">
    <location>
        <begin position="1"/>
        <end position="10"/>
    </location>
</feature>
<dbReference type="EMBL" id="JAKOGI010000061">
    <property type="protein sequence ID" value="KAJ8446045.1"/>
    <property type="molecule type" value="Genomic_DNA"/>
</dbReference>
<dbReference type="PANTHER" id="PTHR46327">
    <property type="entry name" value="F16F4.11 PROTEIN-RELATED"/>
    <property type="match status" value="1"/>
</dbReference>
<accession>A0A9Q1KLY0</accession>
<organism evidence="4 5">
    <name type="scientific">Carnegiea gigantea</name>
    <dbReference type="NCBI Taxonomy" id="171969"/>
    <lineage>
        <taxon>Eukaryota</taxon>
        <taxon>Viridiplantae</taxon>
        <taxon>Streptophyta</taxon>
        <taxon>Embryophyta</taxon>
        <taxon>Tracheophyta</taxon>
        <taxon>Spermatophyta</taxon>
        <taxon>Magnoliopsida</taxon>
        <taxon>eudicotyledons</taxon>
        <taxon>Gunneridae</taxon>
        <taxon>Pentapetalae</taxon>
        <taxon>Caryophyllales</taxon>
        <taxon>Cactineae</taxon>
        <taxon>Cactaceae</taxon>
        <taxon>Cactoideae</taxon>
        <taxon>Echinocereeae</taxon>
        <taxon>Carnegiea</taxon>
    </lineage>
</organism>
<evidence type="ECO:0000256" key="1">
    <source>
        <dbReference type="SAM" id="Coils"/>
    </source>
</evidence>
<evidence type="ECO:0000313" key="4">
    <source>
        <dbReference type="EMBL" id="KAJ8446045.1"/>
    </source>
</evidence>
<evidence type="ECO:0000259" key="3">
    <source>
        <dbReference type="Pfam" id="PF13837"/>
    </source>
</evidence>
<dbReference type="Proteomes" id="UP001153076">
    <property type="component" value="Unassembled WGS sequence"/>
</dbReference>
<feature type="domain" description="Myb/SANT-like DNA-binding" evidence="3">
    <location>
        <begin position="115"/>
        <end position="205"/>
    </location>
</feature>
<gene>
    <name evidence="4" type="ORF">Cgig2_017547</name>
</gene>
<dbReference type="OrthoDB" id="641566at2759"/>
<feature type="coiled-coil region" evidence="1">
    <location>
        <begin position="370"/>
        <end position="432"/>
    </location>
</feature>
<name>A0A9Q1KLY0_9CARY</name>
<dbReference type="PANTHER" id="PTHR46327:SF3">
    <property type="entry name" value="TRANSCRIPTION FACTOR"/>
    <property type="match status" value="1"/>
</dbReference>
<feature type="compositionally biased region" description="Basic and acidic residues" evidence="2">
    <location>
        <begin position="66"/>
        <end position="88"/>
    </location>
</feature>
<feature type="compositionally biased region" description="Acidic residues" evidence="2">
    <location>
        <begin position="280"/>
        <end position="296"/>
    </location>
</feature>
<reference evidence="4" key="1">
    <citation type="submission" date="2022-04" db="EMBL/GenBank/DDBJ databases">
        <title>Carnegiea gigantea Genome sequencing and assembly v2.</title>
        <authorList>
            <person name="Copetti D."/>
            <person name="Sanderson M.J."/>
            <person name="Burquez A."/>
            <person name="Wojciechowski M.F."/>
        </authorList>
    </citation>
    <scope>NUCLEOTIDE SEQUENCE</scope>
    <source>
        <strain evidence="4">SGP5-SGP5p</strain>
        <tissue evidence="4">Aerial part</tissue>
    </source>
</reference>
<protein>
    <recommendedName>
        <fullName evidence="3">Myb/SANT-like DNA-binding domain-containing protein</fullName>
    </recommendedName>
</protein>
<feature type="compositionally biased region" description="Basic and acidic residues" evidence="2">
    <location>
        <begin position="264"/>
        <end position="279"/>
    </location>
</feature>
<feature type="region of interest" description="Disordered" evidence="2">
    <location>
        <begin position="1"/>
        <end position="40"/>
    </location>
</feature>
<dbReference type="InterPro" id="IPR044822">
    <property type="entry name" value="Myb_DNA-bind_4"/>
</dbReference>
<feature type="region of interest" description="Disordered" evidence="2">
    <location>
        <begin position="264"/>
        <end position="299"/>
    </location>
</feature>
<dbReference type="Gene3D" id="1.10.10.60">
    <property type="entry name" value="Homeodomain-like"/>
    <property type="match status" value="1"/>
</dbReference>
<sequence length="522" mass="59828">MEGNLSSGNMNPGGPVFGGLDLQGSMGVNHHQHPHGLQQHLPLPQQGLVSRASMCEAFPLTMGKSKECEQHNSMRDYDQSEKGKHLPSDEDEHFNEEMDGQSEVNHGNKVSIWRRVKWTDSMIRLLITALSYIGEDAASDGCHGGRRKQFNLQKKGKWKLISKVMAERGFYVSPQQCEDKFNDLNKRYKKLNDILGRGTSCQVVENPALLDMMDHLSEKAKDEVRKILSSKHLFYEEMCSYHNGNRLHLPHDPALQRSLQLALRSKDDQDNDSRRHSHDDDEDDHDAETDDHEEYEENHGRSVYGIHGDSAKRIKQGQGLEDFSFGNPHSMTLDFNRVLELQSPHANMHPTLPDGQKAARQQNLWQKPRSLQLEEQKLQIQLEMLDLEKQRLKWQRFSKKKDRELEKLKMENDRMRLENERMALKLKQMELAMKCHHGGNRPLLIAGIFDREPLIKCCDKSGISGKPYEIIHVEPSISQQKSACLAQAFSKMVSLPDTVEYPIAGGHQQDLLIPELIDLDME</sequence>
<comment type="caution">
    <text evidence="4">The sequence shown here is derived from an EMBL/GenBank/DDBJ whole genome shotgun (WGS) entry which is preliminary data.</text>
</comment>
<dbReference type="AlphaFoldDB" id="A0A9Q1KLY0"/>
<proteinExistence type="predicted"/>
<keyword evidence="1" id="KW-0175">Coiled coil</keyword>